<dbReference type="STRING" id="984486.A0A1E3QN76"/>
<evidence type="ECO:0000256" key="5">
    <source>
        <dbReference type="ARBA" id="ARBA00022989"/>
    </source>
</evidence>
<keyword evidence="12" id="KW-1185">Reference proteome</keyword>
<evidence type="ECO:0000256" key="4">
    <source>
        <dbReference type="ARBA" id="ARBA00022927"/>
    </source>
</evidence>
<dbReference type="InterPro" id="IPR000727">
    <property type="entry name" value="T_SNARE_dom"/>
</dbReference>
<dbReference type="Proteomes" id="UP000094336">
    <property type="component" value="Unassembled WGS sequence"/>
</dbReference>
<keyword evidence="3 9" id="KW-0812">Transmembrane</keyword>
<dbReference type="GO" id="GO:0006888">
    <property type="term" value="P:endoplasmic reticulum to Golgi vesicle-mediated transport"/>
    <property type="evidence" value="ECO:0007669"/>
    <property type="project" value="EnsemblFungi"/>
</dbReference>
<dbReference type="PANTHER" id="PTHR12791">
    <property type="entry name" value="GOLGI SNARE BET1-RELATED"/>
    <property type="match status" value="1"/>
</dbReference>
<dbReference type="GO" id="GO:0006891">
    <property type="term" value="P:intra-Golgi vesicle-mediated transport"/>
    <property type="evidence" value="ECO:0007669"/>
    <property type="project" value="EnsemblFungi"/>
</dbReference>
<dbReference type="GO" id="GO:0006886">
    <property type="term" value="P:intracellular protein transport"/>
    <property type="evidence" value="ECO:0007669"/>
    <property type="project" value="EnsemblFungi"/>
</dbReference>
<feature type="domain" description="T-SNARE coiled-coil homology" evidence="10">
    <location>
        <begin position="3"/>
        <end position="65"/>
    </location>
</feature>
<dbReference type="AlphaFoldDB" id="A0A1E3QN76"/>
<name>A0A1E3QN76_9ASCO</name>
<dbReference type="RefSeq" id="XP_018984487.1">
    <property type="nucleotide sequence ID" value="XM_019131853.1"/>
</dbReference>
<evidence type="ECO:0000256" key="8">
    <source>
        <dbReference type="ARBA" id="ARBA00046280"/>
    </source>
</evidence>
<dbReference type="GO" id="GO:0031201">
    <property type="term" value="C:SNARE complex"/>
    <property type="evidence" value="ECO:0007669"/>
    <property type="project" value="EnsemblFungi"/>
</dbReference>
<dbReference type="GeneID" id="30149706"/>
<dbReference type="GO" id="GO:0005484">
    <property type="term" value="F:SNAP receptor activity"/>
    <property type="evidence" value="ECO:0007669"/>
    <property type="project" value="EnsemblFungi"/>
</dbReference>
<feature type="transmembrane region" description="Helical" evidence="9">
    <location>
        <begin position="72"/>
        <end position="90"/>
    </location>
</feature>
<proteinExistence type="predicted"/>
<dbReference type="PROSITE" id="PS50192">
    <property type="entry name" value="T_SNARE"/>
    <property type="match status" value="1"/>
</dbReference>
<gene>
    <name evidence="11" type="ORF">BABINDRAFT_38080</name>
</gene>
<evidence type="ECO:0000259" key="10">
    <source>
        <dbReference type="PROSITE" id="PS50192"/>
    </source>
</evidence>
<evidence type="ECO:0000256" key="2">
    <source>
        <dbReference type="ARBA" id="ARBA00022448"/>
    </source>
</evidence>
<reference evidence="12" key="1">
    <citation type="submission" date="2016-05" db="EMBL/GenBank/DDBJ databases">
        <title>Comparative genomics of biotechnologically important yeasts.</title>
        <authorList>
            <consortium name="DOE Joint Genome Institute"/>
            <person name="Riley R."/>
            <person name="Haridas S."/>
            <person name="Wolfe K.H."/>
            <person name="Lopes M.R."/>
            <person name="Hittinger C.T."/>
            <person name="Goker M."/>
            <person name="Salamov A."/>
            <person name="Wisecaver J."/>
            <person name="Long T.M."/>
            <person name="Aerts A.L."/>
            <person name="Barry K."/>
            <person name="Choi C."/>
            <person name="Clum A."/>
            <person name="Coughlan A.Y."/>
            <person name="Deshpande S."/>
            <person name="Douglass A.P."/>
            <person name="Hanson S.J."/>
            <person name="Klenk H.-P."/>
            <person name="Labutti K."/>
            <person name="Lapidus A."/>
            <person name="Lindquist E."/>
            <person name="Lipzen A."/>
            <person name="Meier-Kolthoff J.P."/>
            <person name="Ohm R.A."/>
            <person name="Otillar R.P."/>
            <person name="Pangilinan J."/>
            <person name="Peng Y."/>
            <person name="Rokas A."/>
            <person name="Rosa C.A."/>
            <person name="Scheuner C."/>
            <person name="Sibirny A.A."/>
            <person name="Slot J.C."/>
            <person name="Stielow J.B."/>
            <person name="Sun H."/>
            <person name="Kurtzman C.P."/>
            <person name="Blackwell M."/>
            <person name="Grigoriev I.V."/>
            <person name="Jeffries T.W."/>
        </authorList>
    </citation>
    <scope>NUCLEOTIDE SEQUENCE [LARGE SCALE GENOMIC DNA]</scope>
    <source>
        <strain evidence="12">NRRL Y-12698</strain>
    </source>
</reference>
<keyword evidence="2" id="KW-0813">Transport</keyword>
<keyword evidence="6" id="KW-0333">Golgi apparatus</keyword>
<evidence type="ECO:0000256" key="1">
    <source>
        <dbReference type="ARBA" id="ARBA00004394"/>
    </source>
</evidence>
<dbReference type="EMBL" id="KV454433">
    <property type="protein sequence ID" value="ODQ79159.1"/>
    <property type="molecule type" value="Genomic_DNA"/>
</dbReference>
<evidence type="ECO:0000313" key="11">
    <source>
        <dbReference type="EMBL" id="ODQ79159.1"/>
    </source>
</evidence>
<dbReference type="CDD" id="cd15853">
    <property type="entry name" value="SNARE_Bet1"/>
    <property type="match status" value="1"/>
</dbReference>
<evidence type="ECO:0000256" key="3">
    <source>
        <dbReference type="ARBA" id="ARBA00022692"/>
    </source>
</evidence>
<protein>
    <recommendedName>
        <fullName evidence="10">t-SNARE coiled-coil homology domain-containing protein</fullName>
    </recommendedName>
</protein>
<keyword evidence="7 9" id="KW-0472">Membrane</keyword>
<dbReference type="GO" id="GO:0006906">
    <property type="term" value="P:vesicle fusion"/>
    <property type="evidence" value="ECO:0007669"/>
    <property type="project" value="EnsemblFungi"/>
</dbReference>
<dbReference type="OrthoDB" id="3063237at2759"/>
<organism evidence="11 12">
    <name type="scientific">Babjeviella inositovora NRRL Y-12698</name>
    <dbReference type="NCBI Taxonomy" id="984486"/>
    <lineage>
        <taxon>Eukaryota</taxon>
        <taxon>Fungi</taxon>
        <taxon>Dikarya</taxon>
        <taxon>Ascomycota</taxon>
        <taxon>Saccharomycotina</taxon>
        <taxon>Pichiomycetes</taxon>
        <taxon>Serinales incertae sedis</taxon>
        <taxon>Babjeviella</taxon>
    </lineage>
</organism>
<evidence type="ECO:0000256" key="7">
    <source>
        <dbReference type="ARBA" id="ARBA00023136"/>
    </source>
</evidence>
<comment type="subcellular location">
    <subcellularLocation>
        <location evidence="8">Endomembrane system</location>
        <topology evidence="8">Single-pass type IV membrane protein</topology>
    </subcellularLocation>
    <subcellularLocation>
        <location evidence="1">Golgi apparatus membrane</location>
    </subcellularLocation>
</comment>
<evidence type="ECO:0000256" key="9">
    <source>
        <dbReference type="SAM" id="Phobius"/>
    </source>
</evidence>
<dbReference type="GO" id="GO:0000138">
    <property type="term" value="C:Golgi trans cisterna"/>
    <property type="evidence" value="ECO:0007669"/>
    <property type="project" value="EnsemblFungi"/>
</dbReference>
<dbReference type="SUPFAM" id="SSF58038">
    <property type="entry name" value="SNARE fusion complex"/>
    <property type="match status" value="1"/>
</dbReference>
<evidence type="ECO:0000256" key="6">
    <source>
        <dbReference type="ARBA" id="ARBA00023034"/>
    </source>
</evidence>
<dbReference type="Gene3D" id="1.20.5.110">
    <property type="match status" value="1"/>
</dbReference>
<sequence length="93" mass="10243">MSYSQEQQNDSQFNALAGKLATLRGITSDINSEVNADNALLDHLNNGMNSLLHSVKHTSSRLVRALNSGNNIWRNVGLALLVFIVLYSVVKIF</sequence>
<accession>A0A1E3QN76</accession>
<dbReference type="GO" id="GO:0000139">
    <property type="term" value="C:Golgi membrane"/>
    <property type="evidence" value="ECO:0007669"/>
    <property type="project" value="UniProtKB-SubCell"/>
</dbReference>
<keyword evidence="5 9" id="KW-1133">Transmembrane helix</keyword>
<keyword evidence="4" id="KW-0653">Protein transport</keyword>
<evidence type="ECO:0000313" key="12">
    <source>
        <dbReference type="Proteomes" id="UP000094336"/>
    </source>
</evidence>
<dbReference type="InterPro" id="IPR039899">
    <property type="entry name" value="BET1_SNARE"/>
</dbReference>